<dbReference type="OrthoDB" id="5980582at2759"/>
<evidence type="ECO:0000313" key="3">
    <source>
        <dbReference type="Proteomes" id="UP001152795"/>
    </source>
</evidence>
<dbReference type="EMBL" id="CACRXK020006291">
    <property type="protein sequence ID" value="CAB4008985.1"/>
    <property type="molecule type" value="Genomic_DNA"/>
</dbReference>
<dbReference type="PANTHER" id="PTHR47526:SF3">
    <property type="entry name" value="PHD-TYPE DOMAIN-CONTAINING PROTEIN"/>
    <property type="match status" value="1"/>
</dbReference>
<organism evidence="2 3">
    <name type="scientific">Paramuricea clavata</name>
    <name type="common">Red gorgonian</name>
    <name type="synonym">Violescent sea-whip</name>
    <dbReference type="NCBI Taxonomy" id="317549"/>
    <lineage>
        <taxon>Eukaryota</taxon>
        <taxon>Metazoa</taxon>
        <taxon>Cnidaria</taxon>
        <taxon>Anthozoa</taxon>
        <taxon>Octocorallia</taxon>
        <taxon>Malacalcyonacea</taxon>
        <taxon>Plexauridae</taxon>
        <taxon>Paramuricea</taxon>
    </lineage>
</organism>
<keyword evidence="3" id="KW-1185">Reference proteome</keyword>
<proteinExistence type="predicted"/>
<name>A0A6S7HS98_PARCT</name>
<gene>
    <name evidence="2" type="ORF">PACLA_8A046660</name>
</gene>
<protein>
    <submittedName>
        <fullName evidence="2">Uncharacterized protein</fullName>
    </submittedName>
</protein>
<reference evidence="2" key="1">
    <citation type="submission" date="2020-04" db="EMBL/GenBank/DDBJ databases">
        <authorList>
            <person name="Alioto T."/>
            <person name="Alioto T."/>
            <person name="Gomez Garrido J."/>
        </authorList>
    </citation>
    <scope>NUCLEOTIDE SEQUENCE</scope>
    <source>
        <strain evidence="2">A484AB</strain>
    </source>
</reference>
<feature type="region of interest" description="Disordered" evidence="1">
    <location>
        <begin position="1"/>
        <end position="137"/>
    </location>
</feature>
<sequence>MDKKSRKPTIPKLPQQSKTFYANEIKLKTSTKPKPSKSIDLDKKRKSKKPRLSKPPKPSYSGTDDKKLKKPTLQKPLKPKNINSEKKTMKPLNLINCDVSKKSSKNPTLSEQLKSNAKSSNQTKLEDHQSPLDINENNTENTEQFFESMKVEELKTYIGERGVPVPKYKKNDLIMLAKSLHEMGAMTDPDFEKDSIECCLNERLTLPAGKKVPDHFCMKNMSSDFSSLPNFGLMDIFNHLIMSKANYDKEQLSSWRSFDEYILCQAGHELTQEGDKAYKLWFILQPDGSVYSAFCRCKGGADQGCRHLGAALFELDEFLSSERCSVTSLPAYWNPKPKPETKPIPYLEMKLFHSEGLNSKRKITNYDDSWIDSFDPRPTKQRKDISPEDKMSFAKKLQDIDEHSGILDFLYPDDEPEDSKEEQHACSEQIEDFSHLTILSRA</sequence>
<dbReference type="AlphaFoldDB" id="A0A6S7HS98"/>
<evidence type="ECO:0000256" key="1">
    <source>
        <dbReference type="SAM" id="MobiDB-lite"/>
    </source>
</evidence>
<dbReference type="PANTHER" id="PTHR47526">
    <property type="entry name" value="ATP-DEPENDENT DNA HELICASE"/>
    <property type="match status" value="1"/>
</dbReference>
<feature type="compositionally biased region" description="Polar residues" evidence="1">
    <location>
        <begin position="105"/>
        <end position="123"/>
    </location>
</feature>
<feature type="region of interest" description="Disordered" evidence="1">
    <location>
        <begin position="408"/>
        <end position="427"/>
    </location>
</feature>
<feature type="compositionally biased region" description="Basic residues" evidence="1">
    <location>
        <begin position="44"/>
        <end position="54"/>
    </location>
</feature>
<evidence type="ECO:0000313" key="2">
    <source>
        <dbReference type="EMBL" id="CAB4008985.1"/>
    </source>
</evidence>
<feature type="compositionally biased region" description="Acidic residues" evidence="1">
    <location>
        <begin position="411"/>
        <end position="420"/>
    </location>
</feature>
<feature type="compositionally biased region" description="Low complexity" evidence="1">
    <location>
        <begin position="71"/>
        <end position="80"/>
    </location>
</feature>
<dbReference type="Proteomes" id="UP001152795">
    <property type="component" value="Unassembled WGS sequence"/>
</dbReference>
<accession>A0A6S7HS98</accession>
<comment type="caution">
    <text evidence="2">The sequence shown here is derived from an EMBL/GenBank/DDBJ whole genome shotgun (WGS) entry which is preliminary data.</text>
</comment>